<dbReference type="RefSeq" id="XP_067921663.1">
    <property type="nucleotide sequence ID" value="XM_068066362.1"/>
</dbReference>
<accession>A0A2C6K1X2</accession>
<dbReference type="EMBL" id="MIGC01003096">
    <property type="protein sequence ID" value="PHJ19971.1"/>
    <property type="molecule type" value="Genomic_DNA"/>
</dbReference>
<reference evidence="2 3" key="1">
    <citation type="journal article" date="2017" name="Int. J. Parasitol.">
        <title>The genome of the protozoan parasite Cystoisospora suis and a reverse vaccinology approach to identify vaccine candidates.</title>
        <authorList>
            <person name="Palmieri N."/>
            <person name="Shrestha A."/>
            <person name="Ruttkowski B."/>
            <person name="Beck T."/>
            <person name="Vogl C."/>
            <person name="Tomley F."/>
            <person name="Blake D.P."/>
            <person name="Joachim A."/>
        </authorList>
    </citation>
    <scope>NUCLEOTIDE SEQUENCE [LARGE SCALE GENOMIC DNA]</scope>
    <source>
        <strain evidence="2 3">Wien I</strain>
    </source>
</reference>
<dbReference type="VEuPathDB" id="ToxoDB:CSUI_006198"/>
<feature type="region of interest" description="Disordered" evidence="1">
    <location>
        <begin position="104"/>
        <end position="153"/>
    </location>
</feature>
<organism evidence="2 3">
    <name type="scientific">Cystoisospora suis</name>
    <dbReference type="NCBI Taxonomy" id="483139"/>
    <lineage>
        <taxon>Eukaryota</taxon>
        <taxon>Sar</taxon>
        <taxon>Alveolata</taxon>
        <taxon>Apicomplexa</taxon>
        <taxon>Conoidasida</taxon>
        <taxon>Coccidia</taxon>
        <taxon>Eucoccidiorida</taxon>
        <taxon>Eimeriorina</taxon>
        <taxon>Sarcocystidae</taxon>
        <taxon>Cystoisospora</taxon>
    </lineage>
</organism>
<sequence>MVLCSFSIFLEDELPGQPKTTDRKHPRGLSASAASACDQPLAREEMLSLSSRDCSHRVRQGTMVPSKASGNERGRTRDLWGPRLALRWAEEKLRRSYGYQSEMYSTPGDLFEEKGDRDKDHGTAGQQGQAGWPGDGTENEHTNGRPPKERDAEGNCLTHLATGATGLGSNEDGGLDVSEEKRLREVFVDGVLGRLLAIANHVGNGSADAALCIDIRDCVADLREELS</sequence>
<dbReference type="Proteomes" id="UP000221165">
    <property type="component" value="Unassembled WGS sequence"/>
</dbReference>
<proteinExistence type="predicted"/>
<feature type="region of interest" description="Disordered" evidence="1">
    <location>
        <begin position="15"/>
        <end position="37"/>
    </location>
</feature>
<comment type="caution">
    <text evidence="2">The sequence shown here is derived from an EMBL/GenBank/DDBJ whole genome shotgun (WGS) entry which is preliminary data.</text>
</comment>
<feature type="compositionally biased region" description="Basic and acidic residues" evidence="1">
    <location>
        <begin position="111"/>
        <end position="122"/>
    </location>
</feature>
<keyword evidence="3" id="KW-1185">Reference proteome</keyword>
<feature type="region of interest" description="Disordered" evidence="1">
    <location>
        <begin position="53"/>
        <end position="76"/>
    </location>
</feature>
<evidence type="ECO:0000313" key="3">
    <source>
        <dbReference type="Proteomes" id="UP000221165"/>
    </source>
</evidence>
<evidence type="ECO:0000313" key="2">
    <source>
        <dbReference type="EMBL" id="PHJ19971.1"/>
    </source>
</evidence>
<evidence type="ECO:0000256" key="1">
    <source>
        <dbReference type="SAM" id="MobiDB-lite"/>
    </source>
</evidence>
<feature type="compositionally biased region" description="Basic and acidic residues" evidence="1">
    <location>
        <begin position="138"/>
        <end position="153"/>
    </location>
</feature>
<dbReference type="GeneID" id="94429573"/>
<protein>
    <submittedName>
        <fullName evidence="2">Uncharacterized protein</fullName>
    </submittedName>
</protein>
<dbReference type="AlphaFoldDB" id="A0A2C6K1X2"/>
<name>A0A2C6K1X2_9APIC</name>
<gene>
    <name evidence="2" type="ORF">CSUI_006198</name>
</gene>